<evidence type="ECO:0000313" key="2">
    <source>
        <dbReference type="EMBL" id="MBO0902592.1"/>
    </source>
</evidence>
<feature type="region of interest" description="Disordered" evidence="1">
    <location>
        <begin position="152"/>
        <end position="174"/>
    </location>
</feature>
<dbReference type="Proteomes" id="UP000664288">
    <property type="component" value="Unassembled WGS sequence"/>
</dbReference>
<keyword evidence="3" id="KW-1185">Reference proteome</keyword>
<protein>
    <submittedName>
        <fullName evidence="2">Uncharacterized protein</fullName>
    </submittedName>
</protein>
<feature type="region of interest" description="Disordered" evidence="1">
    <location>
        <begin position="41"/>
        <end position="68"/>
    </location>
</feature>
<comment type="caution">
    <text evidence="2">The sequence shown here is derived from an EMBL/GenBank/DDBJ whole genome shotgun (WGS) entry which is preliminary data.</text>
</comment>
<gene>
    <name evidence="2" type="ORF">J1C47_02990</name>
</gene>
<dbReference type="EMBL" id="JAFMPY010000003">
    <property type="protein sequence ID" value="MBO0902592.1"/>
    <property type="molecule type" value="Genomic_DNA"/>
</dbReference>
<proteinExistence type="predicted"/>
<organism evidence="2 3">
    <name type="scientific">Jiella sonneratiae</name>
    <dbReference type="NCBI Taxonomy" id="2816856"/>
    <lineage>
        <taxon>Bacteria</taxon>
        <taxon>Pseudomonadati</taxon>
        <taxon>Pseudomonadota</taxon>
        <taxon>Alphaproteobacteria</taxon>
        <taxon>Hyphomicrobiales</taxon>
        <taxon>Aurantimonadaceae</taxon>
        <taxon>Jiella</taxon>
    </lineage>
</organism>
<evidence type="ECO:0000313" key="3">
    <source>
        <dbReference type="Proteomes" id="UP000664288"/>
    </source>
</evidence>
<dbReference type="RefSeq" id="WP_207349238.1">
    <property type="nucleotide sequence ID" value="NZ_JAFMPY010000003.1"/>
</dbReference>
<reference evidence="2 3" key="1">
    <citation type="submission" date="2021-03" db="EMBL/GenBank/DDBJ databases">
        <title>Whole genome sequence of Jiella sp. MQZ13P-4.</title>
        <authorList>
            <person name="Tuo L."/>
        </authorList>
    </citation>
    <scope>NUCLEOTIDE SEQUENCE [LARGE SCALE GENOMIC DNA]</scope>
    <source>
        <strain evidence="2 3">MQZ13P-4</strain>
    </source>
</reference>
<name>A0ABS3IYV9_9HYPH</name>
<sequence>MRDEPQIDPPVTAGERAESIAIARRHISACRAALIAAGLGKAPPRRRRRKAERDAPAGDAEPTPQDGERALAAIAQGLTHHCRRGDCRRAFACRFGGRGKDAAGAAPPCLMRLPQQAVLALRLGVMRIRAPEAFREPRLQALEAAAVRARRTATVAAEPSGAGREPGRPGGTRA</sequence>
<evidence type="ECO:0000256" key="1">
    <source>
        <dbReference type="SAM" id="MobiDB-lite"/>
    </source>
</evidence>
<accession>A0ABS3IYV9</accession>